<evidence type="ECO:0000256" key="1">
    <source>
        <dbReference type="ARBA" id="ARBA00004123"/>
    </source>
</evidence>
<dbReference type="Pfam" id="PF16417">
    <property type="entry name" value="CNOT1_TTP_bind"/>
    <property type="match status" value="1"/>
</dbReference>
<evidence type="ECO:0000256" key="3">
    <source>
        <dbReference type="ARBA" id="ARBA00022490"/>
    </source>
</evidence>
<name>A0A8J6HQF4_TENMO</name>
<feature type="coiled-coil region" evidence="13">
    <location>
        <begin position="534"/>
        <end position="615"/>
    </location>
</feature>
<dbReference type="GO" id="GO:0030015">
    <property type="term" value="C:CCR4-NOT core complex"/>
    <property type="evidence" value="ECO:0007669"/>
    <property type="project" value="InterPro"/>
</dbReference>
<dbReference type="Gene3D" id="1.25.40.180">
    <property type="match status" value="1"/>
</dbReference>
<dbReference type="FunFam" id="1.25.40.840:FF:000001">
    <property type="entry name" value="Ccr4-not transcription complex subunit 1 isoform"/>
    <property type="match status" value="1"/>
</dbReference>
<evidence type="ECO:0000256" key="2">
    <source>
        <dbReference type="ARBA" id="ARBA00004496"/>
    </source>
</evidence>
<evidence type="ECO:0000313" key="22">
    <source>
        <dbReference type="EMBL" id="KAH0819736.1"/>
    </source>
</evidence>
<dbReference type="InterPro" id="IPR032193">
    <property type="entry name" value="CNOT1_TTP_bind"/>
</dbReference>
<protein>
    <recommendedName>
        <fullName evidence="12">CCR4-NOT transcription complex subunit 1</fullName>
    </recommendedName>
    <alternativeName>
        <fullName evidence="11">CCR4-associated factor 1</fullName>
    </alternativeName>
</protein>
<keyword evidence="9" id="KW-0539">Nucleus</keyword>
<evidence type="ECO:0000259" key="17">
    <source>
        <dbReference type="Pfam" id="PF16415"/>
    </source>
</evidence>
<dbReference type="Pfam" id="PF16415">
    <property type="entry name" value="CNOT1_CAF1_bind"/>
    <property type="match status" value="1"/>
</dbReference>
<keyword evidence="23" id="KW-1185">Reference proteome</keyword>
<dbReference type="GO" id="GO:0060090">
    <property type="term" value="F:molecular adaptor activity"/>
    <property type="evidence" value="ECO:0007669"/>
    <property type="project" value="TreeGrafter"/>
</dbReference>
<dbReference type="Pfam" id="PF04054">
    <property type="entry name" value="Not1"/>
    <property type="match status" value="1"/>
</dbReference>
<feature type="compositionally biased region" description="Basic and acidic residues" evidence="14">
    <location>
        <begin position="7"/>
        <end position="21"/>
    </location>
</feature>
<keyword evidence="13" id="KW-0175">Coiled coil</keyword>
<dbReference type="FunFam" id="1.25.40.800:FF:000001">
    <property type="entry name" value="CCR4-NOT transcription complex subunit 1"/>
    <property type="match status" value="1"/>
</dbReference>
<feature type="domain" description="CCR4-NOT transcription complex subunit 1 CAF1-binding" evidence="17">
    <location>
        <begin position="1685"/>
        <end position="1906"/>
    </location>
</feature>
<accession>A0A8J6HQF4</accession>
<feature type="domain" description="CCR4-NOT transcription complex subunit 1 N-terminal" evidence="20">
    <location>
        <begin position="669"/>
        <end position="861"/>
    </location>
</feature>
<feature type="coiled-coil region" evidence="13">
    <location>
        <begin position="102"/>
        <end position="243"/>
    </location>
</feature>
<dbReference type="GO" id="GO:0000288">
    <property type="term" value="P:nuclear-transcribed mRNA catabolic process, deadenylation-dependent decay"/>
    <property type="evidence" value="ECO:0007669"/>
    <property type="project" value="TreeGrafter"/>
</dbReference>
<reference evidence="22" key="2">
    <citation type="submission" date="2021-08" db="EMBL/GenBank/DDBJ databases">
        <authorList>
            <person name="Eriksson T."/>
        </authorList>
    </citation>
    <scope>NUCLEOTIDE SEQUENCE</scope>
    <source>
        <strain evidence="22">Stoneville</strain>
        <tissue evidence="22">Whole head</tissue>
    </source>
</reference>
<comment type="similarity">
    <text evidence="10">Belongs to the CNOT1 family.</text>
</comment>
<evidence type="ECO:0000256" key="11">
    <source>
        <dbReference type="ARBA" id="ARBA00032531"/>
    </source>
</evidence>
<evidence type="ECO:0000313" key="23">
    <source>
        <dbReference type="Proteomes" id="UP000719412"/>
    </source>
</evidence>
<feature type="region of interest" description="Disordered" evidence="14">
    <location>
        <begin position="1"/>
        <end position="21"/>
    </location>
</feature>
<feature type="domain" description="CCR4-Not complex component Not1 C-terminal" evidence="15">
    <location>
        <begin position="2632"/>
        <end position="2991"/>
    </location>
</feature>
<dbReference type="Gene3D" id="1.25.40.800">
    <property type="match status" value="1"/>
</dbReference>
<reference evidence="22" key="1">
    <citation type="journal article" date="2020" name="J Insects Food Feed">
        <title>The yellow mealworm (Tenebrio molitor) genome: a resource for the emerging insects as food and feed industry.</title>
        <authorList>
            <person name="Eriksson T."/>
            <person name="Andere A."/>
            <person name="Kelstrup H."/>
            <person name="Emery V."/>
            <person name="Picard C."/>
        </authorList>
    </citation>
    <scope>NUCLEOTIDE SEQUENCE</scope>
    <source>
        <strain evidence="22">Stoneville</strain>
        <tissue evidence="22">Whole head</tissue>
    </source>
</reference>
<feature type="domain" description="CCR4-NOT transcription complex subunit 1" evidence="16">
    <location>
        <begin position="2003"/>
        <end position="2150"/>
    </location>
</feature>
<comment type="subcellular location">
    <subcellularLocation>
        <location evidence="2">Cytoplasm</location>
    </subcellularLocation>
    <subcellularLocation>
        <location evidence="1">Nucleus</location>
    </subcellularLocation>
</comment>
<evidence type="ECO:0000256" key="5">
    <source>
        <dbReference type="ARBA" id="ARBA00022845"/>
    </source>
</evidence>
<dbReference type="GO" id="GO:0017148">
    <property type="term" value="P:negative regulation of translation"/>
    <property type="evidence" value="ECO:0007669"/>
    <property type="project" value="InterPro"/>
</dbReference>
<keyword evidence="6" id="KW-0805">Transcription regulation</keyword>
<dbReference type="InterPro" id="IPR038535">
    <property type="entry name" value="CNOT1_TTP_bind_sf"/>
</dbReference>
<feature type="region of interest" description="Disordered" evidence="14">
    <location>
        <begin position="1950"/>
        <end position="1969"/>
    </location>
</feature>
<dbReference type="GO" id="GO:0031047">
    <property type="term" value="P:regulatory ncRNA-mediated gene silencing"/>
    <property type="evidence" value="ECO:0007669"/>
    <property type="project" value="UniProtKB-KW"/>
</dbReference>
<comment type="caution">
    <text evidence="22">The sequence shown here is derived from an EMBL/GenBank/DDBJ whole genome shotgun (WGS) entry which is preliminary data.</text>
</comment>
<evidence type="ECO:0000259" key="15">
    <source>
        <dbReference type="Pfam" id="PF04054"/>
    </source>
</evidence>
<dbReference type="Pfam" id="PF12842">
    <property type="entry name" value="DUF3819"/>
    <property type="match status" value="1"/>
</dbReference>
<dbReference type="InterPro" id="IPR024557">
    <property type="entry name" value="CNOT1_dom_4"/>
</dbReference>
<keyword evidence="5" id="KW-0810">Translation regulation</keyword>
<keyword evidence="7" id="KW-0943">RNA-mediated gene silencing</keyword>
<evidence type="ECO:0000256" key="10">
    <source>
        <dbReference type="ARBA" id="ARBA00025717"/>
    </source>
</evidence>
<dbReference type="Proteomes" id="UP000719412">
    <property type="component" value="Unassembled WGS sequence"/>
</dbReference>
<evidence type="ECO:0000259" key="21">
    <source>
        <dbReference type="Pfam" id="PF23590"/>
    </source>
</evidence>
<evidence type="ECO:0000256" key="6">
    <source>
        <dbReference type="ARBA" id="ARBA00023015"/>
    </source>
</evidence>
<dbReference type="InterPro" id="IPR032194">
    <property type="entry name" value="CNOT1_HEAT"/>
</dbReference>
<evidence type="ECO:0000259" key="19">
    <source>
        <dbReference type="Pfam" id="PF16418"/>
    </source>
</evidence>
<dbReference type="InterPro" id="IPR055104">
    <property type="entry name" value="CNOT1_1st"/>
</dbReference>
<keyword evidence="4" id="KW-0678">Repressor</keyword>
<sequence>MQQVEINKLDSSEDTCQAKKKDKDTMMVHMEKLKRMLLDKDIENNTLKAKLKFYESDLNELFEYREILSNMYLCEVKPCSNGEHEELIIFMQRQLQSYQQAVEDRNNQIMNLNMVNKELQEKIEEMIQQTRTDIQNLSQKYSLPKLETMSNELKNAEETISALKKELKESKSAQEELLKKIEKACVQNDNLQQTAIKEKENHEKLLSEMNIIEDEKNKLLVQIEEFKKAELQLTEENEKVKVQLRRLCLKLGLSEADIFEHDGDVHEVNSLKLKYGKVHDQLQQVVVYLENMNLKRANFNLIFALKKQVQNYLNSFGSQNLEKSEIGEKLEQWDNMLSDFIESFTNRNTSTEVDVKELELKDNIEELTNAKTMLEGEKFALEYQLKSRTDELEAARKEIVALTENKKYLLQEKEENVRVIQKLNDQINNLKKCLKLVEENKAEVEKQLENTQKQLNAANEESVELHKEVSEVNENVVRRNLFKELKDVENILEQESTNNEIQNNDIFQKCLQAQILKAELILRDRLQEEGLEKMQKIEEQYKNIIVQKNEMYNKEKEKWKNQEANYRRQFAAVLEECGKKMEELEKDNIILIRRINVLVNEYKVVKRNATRIEEQYSKAIAQHKKSIENMNKHWASLVEFYSANAKKIQKQSQKSVKNILKKISLNQAELVTLHGLEADRHLLQCLFSSVDFFESTSKITAPSPQNQALLEQCSSLLNKPSLLTSVCYITDNPLSNNKAFKFGSPFFQQLSKCLRLSAVQEVVFALALRHSSNLEVSALAQAHLRQTVPTLVQSYIETEGSSRQHEGGLHETTPEVLHLILSAILKAPKEVGLSNSAHRAFLDTLQRDFPKDLVPVVLAPLVYPEHCELSPEMSSEGPGLSGGMLETSLADLVAEIGFGFTSSVEECRNNLMKLGGRDITPATVARILTVMCRTHSGLEESLSLQSPGTFSKGNDVRTSWNVEVFVQALKEVVPNFQWANVVAELDHPEFVTKDRQGLIILISALRQGLQTLGFHPETFPIDQFYRRWTNLEGQFSLIQNILKNPDVFCFADYPAMTVSIDVLKTPPEQDSKELANWRSLNLVELLLHMSESGLFAYVQELFKYPIHNCPDVLVLALLQISGPVTLLRQELLSSLIPIFLLNHPNSAIILHHAWHTTNINIKSIIMHAMAEWYVRSDCDQTRLSRILDVAQDLKALSMLLNAQNSQSYPFIIDLACLASRREYLKLEKWLSDKIREHGEAFVSACIKFLHRRCPQIMGKNDDAMTKAPSLPNETLTTIMICLQSCMNNVSPECQEAIITVTANCTLLLKSRQQPALVRSRAVDGPFGVSGISGQLYNHSGVDTIPGLTTNLANMTMSGPTSSAFNLPGGLGPLVQSPGSPSRILGAGPSNSPFPMMPMQHQGPVGTSSSLVLGVNQIGNIGRMGPASNIDKSRIPEYNLFPEMSPNVSKDIEDEANSYFQRIYNHPPHPTLSIDEVLEMLKRFQDSHNKREREVFNCMLRNLFEEYKFFPQYPEKELFITAQLFGGIIERSIVTSYVALGLALRFVLEALKKPEGSKMYYFGIAALDRFKGRLKEYHKYCEHVRAIGHFSEFPQHLQEYVEYGLQSMEPPNKPQGTVLPASMASMLAPPNTPVSQVYKPNSTMSSSAPSKANTTTTSTLGSRPSIANATNIDTLLVATEKDEKVIAPPESLQDKIAFIFNNLSQLNLKTKCDELRDLVSEDYWPWLAQYLVMKRASIELNFHVLYSNFLDTLNVNDVYRMVTKETYRNIKVLLRSDKGIENFSDRSLLKNLGHWLGMLTLARNKPILQIDLDLKSLLVEAYNKGQQELLYVVPFVAKVIESCAKSKVFKPQNPWTMAIMNVLAELHQEPDLKLTLKFEIEVLCKNLDIDVAQLKPTMYLKDPERIHKIEYQLSQPSNRENAMISSSQGNVQPATITEPELVNMIPGQAANSPVTHNNSTTPTSALSAPPEPRFSYSDIQIAGMTSFQTHTVVSPSILLFQNQPQLKPLVRSSIEHAVQEWIAPVVDRSIKIALQTCEQIIRKDFALDPDEGRMRLAAHFMVRNLTAGMAMITCRDQLLSAINTHLKQALLVSIGTPTMQQKEMIEQAASIIANDNMELACAFVQKTAVEKAIPEIDKRLMSEYDLRKIARQEGRRYCDAIALTYQAERMPEQIRLKVGGISNSQMAVYEEFARNIPGFLPNERDSSILLQKQNLTPIETQLHPSTPFPLPQATVINDDLALLIEKLALEVEQFIQAVSGQPQYGHINSNMMMIRDCLMHILRNRDVTPPQAIVQKCVEILQDTLVPSLSDDPVVMRFKEIIVRILKSFQDPRIFGQQWTNKLVTRLLTDCREDYRYNLEAVDTLIRSGLVHVPQYDMALAQCMENGVNYMGVNFAMQLVQLYLIDERSNQFVTDNDLCNTIEMLAKIQTHTRQPPEGLGNIIDILRQNPETPFFGDRAPVGPTVHIHNGILQVRAPNYEDPPGLVEKTDFLLREWIGIYNQPQGRDSTKAFSVFVHQMNMHGILKTDDLITRFFRLSTQLCVEAVYRFFADKANSAQLTTVRAKCYNTLDAFVRLVALLVKHSGDANNTTTKIHLLNKVLGIVAGCLLQDHDTRTIEFNQLPYQRIFTMLFLELNSPEPVLEAINFHVLNAYCHTLHILRPTKAAGFCYAWLELVSHRIFMGRMLASTPQQKCWPLYAQLLIDLFKYLSPFLRNAELAKPVTMLYKGTLRVLLVLLHDFPEFLCDYHYNFCDVIPPNCIQMRNLILSAFPRNMRLPDPFTPNLKVDMLPEISFGPRILANIPMMITPAQFKKDLESYLKARAPVTFLSELRSNLQISNEPGVRYNIPLMNALVLHVGMQAIAYIRGKGHPPNMTTIAHSAHMDIFQNLAVDLDTEGRYLFLNAIANQLRYPNSHTHYFSCTLLYLFAEANTEAIQEQITRVLLERLIVNRPHPWGLLITFIELIKNPTYKFWSHEFVHCAPEIEKLFESVARSCMVQKTTVQTQENEIQE</sequence>
<dbReference type="EMBL" id="JABDTM020013865">
    <property type="protein sequence ID" value="KAH0819736.1"/>
    <property type="molecule type" value="Genomic_DNA"/>
</dbReference>
<evidence type="ECO:0000256" key="8">
    <source>
        <dbReference type="ARBA" id="ARBA00023163"/>
    </source>
</evidence>
<evidence type="ECO:0000256" key="13">
    <source>
        <dbReference type="SAM" id="Coils"/>
    </source>
</evidence>
<evidence type="ECO:0000256" key="7">
    <source>
        <dbReference type="ARBA" id="ARBA00023158"/>
    </source>
</evidence>
<feature type="domain" description="CCR4-NOT transcription complex subunit 1 HEAT repeat" evidence="19">
    <location>
        <begin position="1129"/>
        <end position="1283"/>
    </location>
</feature>
<dbReference type="Pfam" id="PF23590">
    <property type="entry name" value="NOT1_connector"/>
    <property type="match status" value="1"/>
</dbReference>
<gene>
    <name evidence="22" type="ORF">GEV33_003054</name>
</gene>
<feature type="region of interest" description="Disordered" evidence="14">
    <location>
        <begin position="1639"/>
        <end position="1663"/>
    </location>
</feature>
<evidence type="ECO:0000256" key="14">
    <source>
        <dbReference type="SAM" id="MobiDB-lite"/>
    </source>
</evidence>
<dbReference type="GO" id="GO:0000932">
    <property type="term" value="C:P-body"/>
    <property type="evidence" value="ECO:0007669"/>
    <property type="project" value="TreeGrafter"/>
</dbReference>
<dbReference type="InterPro" id="IPR040398">
    <property type="entry name" value="Not1"/>
</dbReference>
<feature type="coiled-coil region" evidence="13">
    <location>
        <begin position="341"/>
        <end position="505"/>
    </location>
</feature>
<dbReference type="Gene3D" id="1.25.40.840">
    <property type="entry name" value="CCR4-NOT transcription complex subunit 1 TTP binding domain"/>
    <property type="match status" value="1"/>
</dbReference>
<feature type="compositionally biased region" description="Polar residues" evidence="14">
    <location>
        <begin position="1950"/>
        <end position="1965"/>
    </location>
</feature>
<evidence type="ECO:0000259" key="20">
    <source>
        <dbReference type="Pfam" id="PF22940"/>
    </source>
</evidence>
<dbReference type="InterPro" id="IPR032191">
    <property type="entry name" value="CNOT1_CAF1_bind"/>
</dbReference>
<dbReference type="PANTHER" id="PTHR13162">
    <property type="entry name" value="CCR4-NOT TRANSCRIPTION COMPLEX"/>
    <property type="match status" value="1"/>
</dbReference>
<dbReference type="InterPro" id="IPR055454">
    <property type="entry name" value="CNOT1-like_NOT1_connector"/>
</dbReference>
<dbReference type="FunFam" id="1.25.40.180:FF:000005">
    <property type="entry name" value="Ccr4-not transcription complex subunit 1 isoform"/>
    <property type="match status" value="1"/>
</dbReference>
<dbReference type="Pfam" id="PF22940">
    <property type="entry name" value="CNOT1_1st"/>
    <property type="match status" value="1"/>
</dbReference>
<evidence type="ECO:0000256" key="4">
    <source>
        <dbReference type="ARBA" id="ARBA00022491"/>
    </source>
</evidence>
<keyword evidence="3" id="KW-0963">Cytoplasm</keyword>
<evidence type="ECO:0000256" key="9">
    <source>
        <dbReference type="ARBA" id="ARBA00023242"/>
    </source>
</evidence>
<keyword evidence="8" id="KW-0804">Transcription</keyword>
<dbReference type="CDD" id="cd20710">
    <property type="entry name" value="NOT1_connector"/>
    <property type="match status" value="1"/>
</dbReference>
<feature type="domain" description="CCR4-NOT transcription complex subunit 1-like NOT1 connector" evidence="21">
    <location>
        <begin position="2242"/>
        <end position="2446"/>
    </location>
</feature>
<feature type="domain" description="CCR4-NOT transcription complex subunit 1 TTP binding" evidence="18">
    <location>
        <begin position="1438"/>
        <end position="1611"/>
    </location>
</feature>
<dbReference type="Pfam" id="PF16418">
    <property type="entry name" value="CNOT1_HEAT"/>
    <property type="match status" value="1"/>
</dbReference>
<evidence type="ECO:0000259" key="18">
    <source>
        <dbReference type="Pfam" id="PF16417"/>
    </source>
</evidence>
<proteinExistence type="inferred from homology"/>
<evidence type="ECO:0000256" key="12">
    <source>
        <dbReference type="ARBA" id="ARBA00071432"/>
    </source>
</evidence>
<dbReference type="FunFam" id="1.25.40.790:FF:000001">
    <property type="entry name" value="Ccr4-not transcription complex subunit 1 isoform"/>
    <property type="match status" value="1"/>
</dbReference>
<dbReference type="GO" id="GO:0005634">
    <property type="term" value="C:nucleus"/>
    <property type="evidence" value="ECO:0007669"/>
    <property type="project" value="UniProtKB-SubCell"/>
</dbReference>
<evidence type="ECO:0000259" key="16">
    <source>
        <dbReference type="Pfam" id="PF12842"/>
    </source>
</evidence>
<dbReference type="PANTHER" id="PTHR13162:SF8">
    <property type="entry name" value="CCR4-NOT TRANSCRIPTION COMPLEX SUBUNIT 1"/>
    <property type="match status" value="1"/>
</dbReference>
<dbReference type="InterPro" id="IPR007196">
    <property type="entry name" value="CCR4-Not_Not1_C"/>
</dbReference>
<dbReference type="Gene3D" id="1.25.40.790">
    <property type="match status" value="1"/>
</dbReference>
<organism evidence="22 23">
    <name type="scientific">Tenebrio molitor</name>
    <name type="common">Yellow mealworm beetle</name>
    <dbReference type="NCBI Taxonomy" id="7067"/>
    <lineage>
        <taxon>Eukaryota</taxon>
        <taxon>Metazoa</taxon>
        <taxon>Ecdysozoa</taxon>
        <taxon>Arthropoda</taxon>
        <taxon>Hexapoda</taxon>
        <taxon>Insecta</taxon>
        <taxon>Pterygota</taxon>
        <taxon>Neoptera</taxon>
        <taxon>Endopterygota</taxon>
        <taxon>Coleoptera</taxon>
        <taxon>Polyphaga</taxon>
        <taxon>Cucujiformia</taxon>
        <taxon>Tenebrionidae</taxon>
        <taxon>Tenebrio</taxon>
    </lineage>
</organism>